<dbReference type="FunCoup" id="A0A7N4PAF4">
    <property type="interactions" value="84"/>
</dbReference>
<proteinExistence type="predicted"/>
<dbReference type="SUPFAM" id="SSF88697">
    <property type="entry name" value="PUA domain-like"/>
    <property type="match status" value="1"/>
</dbReference>
<evidence type="ECO:0000256" key="1">
    <source>
        <dbReference type="SAM" id="MobiDB-lite"/>
    </source>
</evidence>
<dbReference type="InParanoid" id="A0A7N4PAF4"/>
<name>A0A7N4PAF4_SARHA</name>
<feature type="region of interest" description="Disordered" evidence="1">
    <location>
        <begin position="1"/>
        <end position="26"/>
    </location>
</feature>
<evidence type="ECO:0000313" key="3">
    <source>
        <dbReference type="Proteomes" id="UP000007648"/>
    </source>
</evidence>
<gene>
    <name evidence="2" type="primary">LOC100930654</name>
</gene>
<sequence length="251" mass="28156">LLPRPSHTQTPHIHNTHSGYRRSTYRHTHTKAHTLTDTLTCTHARARTHTHTPRPGPRLLPKLLLLPGRPGPARCSPRLAAALPLRLRSGFLRSPSPYAGLVLNGIKTLETRWRPLLASQQSCTIAIHIAQKDWEDESWRYILVERLGMTSTQIQTLLDEGEKFGRGVIAGLVDIGETLQCPGNLTPEKLMNLENKAVLIDLKQKYLTTLSNPRWLLKPILAKGGKDIFQVEIPKELIPSEEGNCFMASQE</sequence>
<feature type="compositionally biased region" description="Polar residues" evidence="1">
    <location>
        <begin position="1"/>
        <end position="18"/>
    </location>
</feature>
<evidence type="ECO:0000313" key="2">
    <source>
        <dbReference type="Ensembl" id="ENSSHAP00000034970.1"/>
    </source>
</evidence>
<dbReference type="InterPro" id="IPR033615">
    <property type="entry name" value="EOLA1/EOLA2"/>
</dbReference>
<protein>
    <recommendedName>
        <fullName evidence="4">ASCH domain-containing protein</fullName>
    </recommendedName>
</protein>
<dbReference type="PANTHER" id="PTHR31666">
    <property type="entry name" value="PROTEIN CXORF40A-RELATED"/>
    <property type="match status" value="1"/>
</dbReference>
<dbReference type="GeneTree" id="ENSGT00390000012182"/>
<dbReference type="PANTHER" id="PTHR31666:SF0">
    <property type="entry name" value="PROTEIN EOLA1-RELATED"/>
    <property type="match status" value="1"/>
</dbReference>
<accession>A0A7N4PAF4</accession>
<dbReference type="Proteomes" id="UP000007648">
    <property type="component" value="Unassembled WGS sequence"/>
</dbReference>
<keyword evidence="3" id="KW-1185">Reference proteome</keyword>
<dbReference type="Ensembl" id="ENSSHAT00000033087.1">
    <property type="protein sequence ID" value="ENSSHAP00000034970.1"/>
    <property type="gene ID" value="ENSSHAG00000025667.1"/>
</dbReference>
<evidence type="ECO:0008006" key="4">
    <source>
        <dbReference type="Google" id="ProtNLM"/>
    </source>
</evidence>
<dbReference type="InterPro" id="IPR015947">
    <property type="entry name" value="PUA-like_sf"/>
</dbReference>
<reference evidence="2" key="2">
    <citation type="submission" date="2025-08" db="UniProtKB">
        <authorList>
            <consortium name="Ensembl"/>
        </authorList>
    </citation>
    <scope>IDENTIFICATION</scope>
</reference>
<reference evidence="2 3" key="1">
    <citation type="journal article" date="2011" name="Proc. Natl. Acad. Sci. U.S.A.">
        <title>Genetic diversity and population structure of the endangered marsupial Sarcophilus harrisii (Tasmanian devil).</title>
        <authorList>
            <person name="Miller W."/>
            <person name="Hayes V.M."/>
            <person name="Ratan A."/>
            <person name="Petersen D.C."/>
            <person name="Wittekindt N.E."/>
            <person name="Miller J."/>
            <person name="Walenz B."/>
            <person name="Knight J."/>
            <person name="Qi J."/>
            <person name="Zhao F."/>
            <person name="Wang Q."/>
            <person name="Bedoya-Reina O.C."/>
            <person name="Katiyar N."/>
            <person name="Tomsho L.P."/>
            <person name="Kasson L.M."/>
            <person name="Hardie R.A."/>
            <person name="Woodbridge P."/>
            <person name="Tindall E.A."/>
            <person name="Bertelsen M.F."/>
            <person name="Dixon D."/>
            <person name="Pyecroft S."/>
            <person name="Helgen K.M."/>
            <person name="Lesk A.M."/>
            <person name="Pringle T.H."/>
            <person name="Patterson N."/>
            <person name="Zhang Y."/>
            <person name="Kreiss A."/>
            <person name="Woods G.M."/>
            <person name="Jones M.E."/>
            <person name="Schuster S.C."/>
        </authorList>
    </citation>
    <scope>NUCLEOTIDE SEQUENCE [LARGE SCALE GENOMIC DNA]</scope>
</reference>
<organism evidence="2 3">
    <name type="scientific">Sarcophilus harrisii</name>
    <name type="common">Tasmanian devil</name>
    <name type="synonym">Sarcophilus laniarius</name>
    <dbReference type="NCBI Taxonomy" id="9305"/>
    <lineage>
        <taxon>Eukaryota</taxon>
        <taxon>Metazoa</taxon>
        <taxon>Chordata</taxon>
        <taxon>Craniata</taxon>
        <taxon>Vertebrata</taxon>
        <taxon>Euteleostomi</taxon>
        <taxon>Mammalia</taxon>
        <taxon>Metatheria</taxon>
        <taxon>Dasyuromorphia</taxon>
        <taxon>Dasyuridae</taxon>
        <taxon>Sarcophilus</taxon>
    </lineage>
</organism>
<reference evidence="2" key="3">
    <citation type="submission" date="2025-09" db="UniProtKB">
        <authorList>
            <consortium name="Ensembl"/>
        </authorList>
    </citation>
    <scope>IDENTIFICATION</scope>
</reference>
<dbReference type="AlphaFoldDB" id="A0A7N4PAF4"/>